<comment type="caution">
    <text evidence="10">The sequence shown here is derived from an EMBL/GenBank/DDBJ whole genome shotgun (WGS) entry which is preliminary data.</text>
</comment>
<dbReference type="InterPro" id="IPR036625">
    <property type="entry name" value="E3-bd_dom_sf"/>
</dbReference>
<dbReference type="InterPro" id="IPR000089">
    <property type="entry name" value="Biotin_lipoyl"/>
</dbReference>
<proteinExistence type="inferred from homology"/>
<dbReference type="PROSITE" id="PS51826">
    <property type="entry name" value="PSBD"/>
    <property type="match status" value="1"/>
</dbReference>
<keyword evidence="10" id="KW-0670">Pyruvate</keyword>
<feature type="compositionally biased region" description="Basic and acidic residues" evidence="7">
    <location>
        <begin position="207"/>
        <end position="217"/>
    </location>
</feature>
<dbReference type="Gene3D" id="4.10.320.10">
    <property type="entry name" value="E3-binding domain"/>
    <property type="match status" value="1"/>
</dbReference>
<feature type="domain" description="Lipoyl-binding" evidence="8">
    <location>
        <begin position="1"/>
        <end position="76"/>
    </location>
</feature>
<dbReference type="Pfam" id="PF02817">
    <property type="entry name" value="E3_binding"/>
    <property type="match status" value="1"/>
</dbReference>
<keyword evidence="5 6" id="KW-0012">Acyltransferase</keyword>
<dbReference type="AlphaFoldDB" id="A0A562IQJ8"/>
<accession>A0A562IQJ8</accession>
<evidence type="ECO:0000256" key="4">
    <source>
        <dbReference type="ARBA" id="ARBA00022823"/>
    </source>
</evidence>
<keyword evidence="11" id="KW-1185">Reference proteome</keyword>
<feature type="region of interest" description="Disordered" evidence="7">
    <location>
        <begin position="196"/>
        <end position="219"/>
    </location>
</feature>
<comment type="cofactor">
    <cofactor evidence="1 6">
        <name>(R)-lipoate</name>
        <dbReference type="ChEBI" id="CHEBI:83088"/>
    </cofactor>
</comment>
<organism evidence="10 11">
    <name type="scientific">Modestobacter roseus</name>
    <dbReference type="NCBI Taxonomy" id="1181884"/>
    <lineage>
        <taxon>Bacteria</taxon>
        <taxon>Bacillati</taxon>
        <taxon>Actinomycetota</taxon>
        <taxon>Actinomycetes</taxon>
        <taxon>Geodermatophilales</taxon>
        <taxon>Geodermatophilaceae</taxon>
        <taxon>Modestobacter</taxon>
    </lineage>
</organism>
<dbReference type="Pfam" id="PF00364">
    <property type="entry name" value="Biotin_lipoyl"/>
    <property type="match status" value="1"/>
</dbReference>
<dbReference type="SUPFAM" id="SSF52777">
    <property type="entry name" value="CoA-dependent acyltransferases"/>
    <property type="match status" value="1"/>
</dbReference>
<dbReference type="SUPFAM" id="SSF51230">
    <property type="entry name" value="Single hybrid motif"/>
    <property type="match status" value="1"/>
</dbReference>
<dbReference type="InterPro" id="IPR050743">
    <property type="entry name" value="2-oxoacid_DH_E2_comp"/>
</dbReference>
<evidence type="ECO:0000256" key="5">
    <source>
        <dbReference type="ARBA" id="ARBA00023315"/>
    </source>
</evidence>
<dbReference type="Gene3D" id="3.30.559.10">
    <property type="entry name" value="Chloramphenicol acetyltransferase-like domain"/>
    <property type="match status" value="1"/>
</dbReference>
<reference evidence="10 11" key="1">
    <citation type="submission" date="2019-07" db="EMBL/GenBank/DDBJ databases">
        <title>R&amp;d 2014.</title>
        <authorList>
            <person name="Klenk H.-P."/>
        </authorList>
    </citation>
    <scope>NUCLEOTIDE SEQUENCE [LARGE SCALE GENOMIC DNA]</scope>
    <source>
        <strain evidence="10 11">DSM 45764</strain>
    </source>
</reference>
<dbReference type="GO" id="GO:0005737">
    <property type="term" value="C:cytoplasm"/>
    <property type="evidence" value="ECO:0007669"/>
    <property type="project" value="TreeGrafter"/>
</dbReference>
<evidence type="ECO:0000259" key="8">
    <source>
        <dbReference type="PROSITE" id="PS50968"/>
    </source>
</evidence>
<dbReference type="RefSeq" id="WP_153361679.1">
    <property type="nucleotide sequence ID" value="NZ_ML762513.1"/>
</dbReference>
<dbReference type="InterPro" id="IPR004167">
    <property type="entry name" value="PSBD"/>
</dbReference>
<protein>
    <recommendedName>
        <fullName evidence="6">Dihydrolipoamide acetyltransferase component of pyruvate dehydrogenase complex</fullName>
        <ecNumber evidence="6">2.3.1.-</ecNumber>
    </recommendedName>
</protein>
<dbReference type="EC" id="2.3.1.-" evidence="6"/>
<dbReference type="InterPro" id="IPR011053">
    <property type="entry name" value="Single_hybrid_motif"/>
</dbReference>
<dbReference type="GO" id="GO:0031405">
    <property type="term" value="F:lipoic acid binding"/>
    <property type="evidence" value="ECO:0007669"/>
    <property type="project" value="TreeGrafter"/>
</dbReference>
<feature type="region of interest" description="Disordered" evidence="7">
    <location>
        <begin position="79"/>
        <end position="152"/>
    </location>
</feature>
<dbReference type="PANTHER" id="PTHR43178">
    <property type="entry name" value="DIHYDROLIPOAMIDE ACETYLTRANSFERASE COMPONENT OF PYRUVATE DEHYDROGENASE COMPLEX"/>
    <property type="match status" value="1"/>
</dbReference>
<evidence type="ECO:0000256" key="2">
    <source>
        <dbReference type="ARBA" id="ARBA00007317"/>
    </source>
</evidence>
<evidence type="ECO:0000256" key="3">
    <source>
        <dbReference type="ARBA" id="ARBA00022679"/>
    </source>
</evidence>
<keyword evidence="3 6" id="KW-0808">Transferase</keyword>
<name>A0A562IQJ8_9ACTN</name>
<dbReference type="PROSITE" id="PS00189">
    <property type="entry name" value="LIPOYL"/>
    <property type="match status" value="1"/>
</dbReference>
<evidence type="ECO:0000256" key="1">
    <source>
        <dbReference type="ARBA" id="ARBA00001938"/>
    </source>
</evidence>
<dbReference type="PANTHER" id="PTHR43178:SF5">
    <property type="entry name" value="LIPOAMIDE ACYLTRANSFERASE COMPONENT OF BRANCHED-CHAIN ALPHA-KETO ACID DEHYDROGENASE COMPLEX, MITOCHONDRIAL"/>
    <property type="match status" value="1"/>
</dbReference>
<dbReference type="SUPFAM" id="SSF47005">
    <property type="entry name" value="Peripheral subunit-binding domain of 2-oxo acid dehydrogenase complex"/>
    <property type="match status" value="1"/>
</dbReference>
<dbReference type="InterPro" id="IPR023213">
    <property type="entry name" value="CAT-like_dom_sf"/>
</dbReference>
<dbReference type="GO" id="GO:0016407">
    <property type="term" value="F:acetyltransferase activity"/>
    <property type="evidence" value="ECO:0007669"/>
    <property type="project" value="TreeGrafter"/>
</dbReference>
<comment type="similarity">
    <text evidence="2 6">Belongs to the 2-oxoacid dehydrogenase family.</text>
</comment>
<feature type="domain" description="Peripheral subunit-binding (PSBD)" evidence="9">
    <location>
        <begin position="158"/>
        <end position="195"/>
    </location>
</feature>
<evidence type="ECO:0000259" key="9">
    <source>
        <dbReference type="PROSITE" id="PS51826"/>
    </source>
</evidence>
<keyword evidence="4 6" id="KW-0450">Lipoyl</keyword>
<dbReference type="PROSITE" id="PS50968">
    <property type="entry name" value="BIOTINYL_LIPOYL"/>
    <property type="match status" value="1"/>
</dbReference>
<sequence>MPVFLLPDLGEGLTEAAIVTWLVEEGDTVAVDQPVVEVETAKAAVEVPVPFAGVVTRRHGTPGATLAVGSPLLEVQPAGFDEPGVVTPAPTAQAPRGSRQTGSEQSGSEQTGSEEGSGSVLIGYGTSAAPPRRAGRRRHRRPVSDPVTAGRPAAAPAVISPIVRKLARAGGLDLRELTGSGFGGTITRRDVEGALTARTGPPAPEPPVRDAPDEPGVRRVPLTGVRKATADKLSRSRREIPEATVWVDVDATELLAARASLTAAAPDRPVGLLALLARFALLGLRRFPELNGRVEGDELVLPDAVHLGFAAQTDRGLVVPVVRDAHRLTTRDLSAALADRTARARAGRLAPADLSGGTFTVNNHGVFGLDGAAAIINHPEIAILGIGRVVPRPWVVDGELAVRSVAQLGLAFDHRACDGGTAGGFLRFVADCVESPVRALGDL</sequence>
<dbReference type="Pfam" id="PF00198">
    <property type="entry name" value="2-oxoacid_dh"/>
    <property type="match status" value="1"/>
</dbReference>
<evidence type="ECO:0000313" key="10">
    <source>
        <dbReference type="EMBL" id="TWH72993.1"/>
    </source>
</evidence>
<dbReference type="InterPro" id="IPR003016">
    <property type="entry name" value="2-oxoA_DH_lipoyl-BS"/>
</dbReference>
<evidence type="ECO:0000256" key="6">
    <source>
        <dbReference type="RuleBase" id="RU003423"/>
    </source>
</evidence>
<gene>
    <name evidence="10" type="ORF">JD78_01516</name>
</gene>
<dbReference type="EMBL" id="VLKF01000001">
    <property type="protein sequence ID" value="TWH72993.1"/>
    <property type="molecule type" value="Genomic_DNA"/>
</dbReference>
<evidence type="ECO:0000313" key="11">
    <source>
        <dbReference type="Proteomes" id="UP000321490"/>
    </source>
</evidence>
<dbReference type="CDD" id="cd06849">
    <property type="entry name" value="lipoyl_domain"/>
    <property type="match status" value="1"/>
</dbReference>
<feature type="compositionally biased region" description="Low complexity" evidence="7">
    <location>
        <begin position="96"/>
        <end position="119"/>
    </location>
</feature>
<dbReference type="Gene3D" id="2.40.50.100">
    <property type="match status" value="1"/>
</dbReference>
<dbReference type="OrthoDB" id="9805770at2"/>
<dbReference type="InterPro" id="IPR001078">
    <property type="entry name" value="2-oxoacid_DH_actylTfrase"/>
</dbReference>
<evidence type="ECO:0000256" key="7">
    <source>
        <dbReference type="SAM" id="MobiDB-lite"/>
    </source>
</evidence>
<dbReference type="Proteomes" id="UP000321490">
    <property type="component" value="Unassembled WGS sequence"/>
</dbReference>